<protein>
    <submittedName>
        <fullName evidence="1">Uncharacterized protein</fullName>
    </submittedName>
</protein>
<reference evidence="1" key="1">
    <citation type="submission" date="2022-03" db="EMBL/GenBank/DDBJ databases">
        <authorList>
            <person name="Martin H S."/>
        </authorList>
    </citation>
    <scope>NUCLEOTIDE SEQUENCE</scope>
</reference>
<keyword evidence="2" id="KW-1185">Reference proteome</keyword>
<sequence length="138" mass="14980">MKIMTAVGPRSKNVQATPGTMAAKKISVKAFSGAARAVTALLAGRGDRCFLGRLSSSPGHVIGKCADAYGSGASRSGFFTRRSPACLASRDSRRDCYRLVFFKAHSAGTTERSYSGLFQDSYKRKLHFYAAFSYDVFR</sequence>
<proteinExistence type="predicted"/>
<feature type="non-terminal residue" evidence="1">
    <location>
        <position position="1"/>
    </location>
</feature>
<evidence type="ECO:0000313" key="2">
    <source>
        <dbReference type="Proteomes" id="UP000837857"/>
    </source>
</evidence>
<gene>
    <name evidence="1" type="ORF">IPOD504_LOCUS16339</name>
</gene>
<dbReference type="Proteomes" id="UP000837857">
    <property type="component" value="Chromosome 8"/>
</dbReference>
<dbReference type="EMBL" id="OW152820">
    <property type="protein sequence ID" value="CAH2074922.1"/>
    <property type="molecule type" value="Genomic_DNA"/>
</dbReference>
<name>A0ABN8J5G4_9NEOP</name>
<organism evidence="1 2">
    <name type="scientific">Iphiclides podalirius</name>
    <name type="common">scarce swallowtail</name>
    <dbReference type="NCBI Taxonomy" id="110791"/>
    <lineage>
        <taxon>Eukaryota</taxon>
        <taxon>Metazoa</taxon>
        <taxon>Ecdysozoa</taxon>
        <taxon>Arthropoda</taxon>
        <taxon>Hexapoda</taxon>
        <taxon>Insecta</taxon>
        <taxon>Pterygota</taxon>
        <taxon>Neoptera</taxon>
        <taxon>Endopterygota</taxon>
        <taxon>Lepidoptera</taxon>
        <taxon>Glossata</taxon>
        <taxon>Ditrysia</taxon>
        <taxon>Papilionoidea</taxon>
        <taxon>Papilionidae</taxon>
        <taxon>Papilioninae</taxon>
        <taxon>Iphiclides</taxon>
    </lineage>
</organism>
<accession>A0ABN8J5G4</accession>
<evidence type="ECO:0000313" key="1">
    <source>
        <dbReference type="EMBL" id="CAH2074922.1"/>
    </source>
</evidence>